<protein>
    <submittedName>
        <fullName evidence="5">Molybdate transport system substrate-binding protein</fullName>
    </submittedName>
</protein>
<dbReference type="NCBIfam" id="TIGR01256">
    <property type="entry name" value="modA"/>
    <property type="match status" value="1"/>
</dbReference>
<keyword evidence="6" id="KW-1185">Reference proteome</keyword>
<dbReference type="Proteomes" id="UP000636579">
    <property type="component" value="Unassembled WGS sequence"/>
</dbReference>
<dbReference type="PIRSF" id="PIRSF004846">
    <property type="entry name" value="ModA"/>
    <property type="match status" value="1"/>
</dbReference>
<organism evidence="5 6">
    <name type="scientific">Nesterenkonia halotolerans</name>
    <dbReference type="NCBI Taxonomy" id="225325"/>
    <lineage>
        <taxon>Bacteria</taxon>
        <taxon>Bacillati</taxon>
        <taxon>Actinomycetota</taxon>
        <taxon>Actinomycetes</taxon>
        <taxon>Micrococcales</taxon>
        <taxon>Micrococcaceae</taxon>
        <taxon>Nesterenkonia</taxon>
    </lineage>
</organism>
<dbReference type="SUPFAM" id="SSF53850">
    <property type="entry name" value="Periplasmic binding protein-like II"/>
    <property type="match status" value="1"/>
</dbReference>
<proteinExistence type="inferred from homology"/>
<comment type="caution">
    <text evidence="5">The sequence shown here is derived from an EMBL/GenBank/DDBJ whole genome shotgun (WGS) entry which is preliminary data.</text>
</comment>
<dbReference type="RefSeq" id="WP_192591345.1">
    <property type="nucleotide sequence ID" value="NZ_JADBEE010000001.1"/>
</dbReference>
<dbReference type="Gene3D" id="3.40.190.10">
    <property type="entry name" value="Periplasmic binding protein-like II"/>
    <property type="match status" value="2"/>
</dbReference>
<feature type="chain" id="PRO_5046815403" evidence="4">
    <location>
        <begin position="25"/>
        <end position="268"/>
    </location>
</feature>
<name>A0ABR9J6Z0_9MICC</name>
<evidence type="ECO:0000256" key="1">
    <source>
        <dbReference type="ARBA" id="ARBA00009175"/>
    </source>
</evidence>
<reference evidence="5 6" key="1">
    <citation type="submission" date="2020-10" db="EMBL/GenBank/DDBJ databases">
        <title>Sequencing the genomes of 1000 actinobacteria strains.</title>
        <authorList>
            <person name="Klenk H.-P."/>
        </authorList>
    </citation>
    <scope>NUCLEOTIDE SEQUENCE [LARGE SCALE GENOMIC DNA]</scope>
    <source>
        <strain evidence="5 6">DSM 15474</strain>
    </source>
</reference>
<dbReference type="InterPro" id="IPR050682">
    <property type="entry name" value="ModA/WtpA"/>
</dbReference>
<accession>A0ABR9J6Z0</accession>
<dbReference type="InterPro" id="IPR005950">
    <property type="entry name" value="ModA"/>
</dbReference>
<dbReference type="PANTHER" id="PTHR30632">
    <property type="entry name" value="MOLYBDATE-BINDING PERIPLASMIC PROTEIN"/>
    <property type="match status" value="1"/>
</dbReference>
<evidence type="ECO:0000256" key="4">
    <source>
        <dbReference type="SAM" id="SignalP"/>
    </source>
</evidence>
<comment type="similarity">
    <text evidence="1">Belongs to the bacterial solute-binding protein ModA family.</text>
</comment>
<keyword evidence="2" id="KW-0479">Metal-binding</keyword>
<gene>
    <name evidence="5" type="ORF">H4W26_001372</name>
</gene>
<evidence type="ECO:0000256" key="3">
    <source>
        <dbReference type="ARBA" id="ARBA00022729"/>
    </source>
</evidence>
<dbReference type="PANTHER" id="PTHR30632:SF0">
    <property type="entry name" value="SULFATE-BINDING PROTEIN"/>
    <property type="match status" value="1"/>
</dbReference>
<dbReference type="Pfam" id="PF13531">
    <property type="entry name" value="SBP_bac_11"/>
    <property type="match status" value="1"/>
</dbReference>
<dbReference type="EMBL" id="JADBEE010000001">
    <property type="protein sequence ID" value="MBE1514617.1"/>
    <property type="molecule type" value="Genomic_DNA"/>
</dbReference>
<feature type="signal peptide" evidence="4">
    <location>
        <begin position="1"/>
        <end position="24"/>
    </location>
</feature>
<sequence>MRSSAGLLAAALLVLPGCTPAPNAGGGHATDDETSAAQITVFAAASLDEVMTAVADDYAAASGVDVEISSAGSAGLLAQLEQGAPADVFIPADEQTMERAVSAELISPPTRDIATNTLVIAVPAGNPARIRSLQDLDTSAADSGGSSPTLVVCAEQVPCGAAAQQAADAAEVTLDPVSEELAVTDVLGKVSSAEADAGLVYSTDVLRAGDQVDSVEIEGAEAHPNRYPAAVLQGSAHPDAARDFIDFLLSEAGQQPLREAGFSPGDSE</sequence>
<evidence type="ECO:0000313" key="6">
    <source>
        <dbReference type="Proteomes" id="UP000636579"/>
    </source>
</evidence>
<keyword evidence="3 4" id="KW-0732">Signal</keyword>
<evidence type="ECO:0000256" key="2">
    <source>
        <dbReference type="ARBA" id="ARBA00022723"/>
    </source>
</evidence>
<evidence type="ECO:0000313" key="5">
    <source>
        <dbReference type="EMBL" id="MBE1514617.1"/>
    </source>
</evidence>